<dbReference type="Gene3D" id="3.40.462.20">
    <property type="match status" value="1"/>
</dbReference>
<evidence type="ECO:0000256" key="1">
    <source>
        <dbReference type="ARBA" id="ARBA00001974"/>
    </source>
</evidence>
<protein>
    <submittedName>
        <fullName evidence="12">Berberine bridge enzyme-like 21</fullName>
    </submittedName>
</protein>
<evidence type="ECO:0000256" key="6">
    <source>
        <dbReference type="ARBA" id="ARBA00022729"/>
    </source>
</evidence>
<comment type="cofactor">
    <cofactor evidence="1">
        <name>FAD</name>
        <dbReference type="ChEBI" id="CHEBI:57692"/>
    </cofactor>
</comment>
<evidence type="ECO:0000256" key="9">
    <source>
        <dbReference type="ARBA" id="ARBA00023180"/>
    </source>
</evidence>
<dbReference type="InterPro" id="IPR016167">
    <property type="entry name" value="FAD-bd_PCMH_sub1"/>
</dbReference>
<keyword evidence="4" id="KW-0017">Alkaloid metabolism</keyword>
<dbReference type="GO" id="GO:0016491">
    <property type="term" value="F:oxidoreductase activity"/>
    <property type="evidence" value="ECO:0007669"/>
    <property type="project" value="InterPro"/>
</dbReference>
<comment type="similarity">
    <text evidence="3">Belongs to the oxygen-dependent FAD-linked oxidoreductase family.</text>
</comment>
<evidence type="ECO:0000259" key="11">
    <source>
        <dbReference type="PROSITE" id="PS51387"/>
    </source>
</evidence>
<comment type="caution">
    <text evidence="12">The sequence shown here is derived from an EMBL/GenBank/DDBJ whole genome shotgun (WGS) entry which is preliminary data.</text>
</comment>
<dbReference type="InterPro" id="IPR006094">
    <property type="entry name" value="Oxid_FAD_bind_N"/>
</dbReference>
<feature type="signal peptide" evidence="10">
    <location>
        <begin position="1"/>
        <end position="20"/>
    </location>
</feature>
<dbReference type="InterPro" id="IPR012951">
    <property type="entry name" value="BBE"/>
</dbReference>
<keyword evidence="9" id="KW-0325">Glycoprotein</keyword>
<evidence type="ECO:0000256" key="10">
    <source>
        <dbReference type="SAM" id="SignalP"/>
    </source>
</evidence>
<reference evidence="12" key="2">
    <citation type="journal article" date="2024" name="Plant">
        <title>Genomic evolution and insights into agronomic trait innovations of Sesamum species.</title>
        <authorList>
            <person name="Miao H."/>
            <person name="Wang L."/>
            <person name="Qu L."/>
            <person name="Liu H."/>
            <person name="Sun Y."/>
            <person name="Le M."/>
            <person name="Wang Q."/>
            <person name="Wei S."/>
            <person name="Zheng Y."/>
            <person name="Lin W."/>
            <person name="Duan Y."/>
            <person name="Cao H."/>
            <person name="Xiong S."/>
            <person name="Wang X."/>
            <person name="Wei L."/>
            <person name="Li C."/>
            <person name="Ma Q."/>
            <person name="Ju M."/>
            <person name="Zhao R."/>
            <person name="Li G."/>
            <person name="Mu C."/>
            <person name="Tian Q."/>
            <person name="Mei H."/>
            <person name="Zhang T."/>
            <person name="Gao T."/>
            <person name="Zhang H."/>
        </authorList>
    </citation>
    <scope>NUCLEOTIDE SEQUENCE</scope>
    <source>
        <strain evidence="12">KEN8</strain>
    </source>
</reference>
<dbReference type="Pfam" id="PF01565">
    <property type="entry name" value="FAD_binding_4"/>
    <property type="match status" value="1"/>
</dbReference>
<comment type="pathway">
    <text evidence="2">Alkaloid biosynthesis.</text>
</comment>
<dbReference type="Pfam" id="PF08031">
    <property type="entry name" value="BBE"/>
    <property type="match status" value="1"/>
</dbReference>
<dbReference type="PANTHER" id="PTHR32448">
    <property type="entry name" value="OS08G0158400 PROTEIN"/>
    <property type="match status" value="1"/>
</dbReference>
<dbReference type="AlphaFoldDB" id="A0AAW2JDY5"/>
<keyword evidence="5" id="KW-0285">Flavoprotein</keyword>
<accession>A0AAW2JDY5</accession>
<gene>
    <name evidence="12" type="ORF">Scaly_2583800</name>
</gene>
<evidence type="ECO:0000313" key="12">
    <source>
        <dbReference type="EMBL" id="KAL0292549.1"/>
    </source>
</evidence>
<proteinExistence type="inferred from homology"/>
<dbReference type="Gene3D" id="3.30.465.10">
    <property type="match status" value="1"/>
</dbReference>
<dbReference type="FunFam" id="3.30.43.10:FF:000004">
    <property type="entry name" value="Berberine bridge enzyme-like 15"/>
    <property type="match status" value="1"/>
</dbReference>
<dbReference type="Gene3D" id="3.30.43.10">
    <property type="entry name" value="Uridine Diphospho-n-acetylenolpyruvylglucosamine Reductase, domain 2"/>
    <property type="match status" value="1"/>
</dbReference>
<dbReference type="SUPFAM" id="SSF56176">
    <property type="entry name" value="FAD-binding/transporter-associated domain-like"/>
    <property type="match status" value="1"/>
</dbReference>
<keyword evidence="6 10" id="KW-0732">Signal</keyword>
<organism evidence="12">
    <name type="scientific">Sesamum calycinum</name>
    <dbReference type="NCBI Taxonomy" id="2727403"/>
    <lineage>
        <taxon>Eukaryota</taxon>
        <taxon>Viridiplantae</taxon>
        <taxon>Streptophyta</taxon>
        <taxon>Embryophyta</taxon>
        <taxon>Tracheophyta</taxon>
        <taxon>Spermatophyta</taxon>
        <taxon>Magnoliopsida</taxon>
        <taxon>eudicotyledons</taxon>
        <taxon>Gunneridae</taxon>
        <taxon>Pentapetalae</taxon>
        <taxon>asterids</taxon>
        <taxon>lamiids</taxon>
        <taxon>Lamiales</taxon>
        <taxon>Pedaliaceae</taxon>
        <taxon>Sesamum</taxon>
    </lineage>
</organism>
<reference evidence="12" key="1">
    <citation type="submission" date="2020-06" db="EMBL/GenBank/DDBJ databases">
        <authorList>
            <person name="Li T."/>
            <person name="Hu X."/>
            <person name="Zhang T."/>
            <person name="Song X."/>
            <person name="Zhang H."/>
            <person name="Dai N."/>
            <person name="Sheng W."/>
            <person name="Hou X."/>
            <person name="Wei L."/>
        </authorList>
    </citation>
    <scope>NUCLEOTIDE SEQUENCE</scope>
    <source>
        <strain evidence="12">KEN8</strain>
        <tissue evidence="12">Leaf</tissue>
    </source>
</reference>
<evidence type="ECO:0000256" key="5">
    <source>
        <dbReference type="ARBA" id="ARBA00022630"/>
    </source>
</evidence>
<evidence type="ECO:0000256" key="8">
    <source>
        <dbReference type="ARBA" id="ARBA00023157"/>
    </source>
</evidence>
<dbReference type="PROSITE" id="PS51387">
    <property type="entry name" value="FAD_PCMH"/>
    <property type="match status" value="1"/>
</dbReference>
<dbReference type="GO" id="GO:0071949">
    <property type="term" value="F:FAD binding"/>
    <property type="evidence" value="ECO:0007669"/>
    <property type="project" value="InterPro"/>
</dbReference>
<evidence type="ECO:0000256" key="3">
    <source>
        <dbReference type="ARBA" id="ARBA00005466"/>
    </source>
</evidence>
<feature type="domain" description="FAD-binding PCMH-type" evidence="11">
    <location>
        <begin position="74"/>
        <end position="248"/>
    </location>
</feature>
<evidence type="ECO:0000256" key="4">
    <source>
        <dbReference type="ARBA" id="ARBA00022589"/>
    </source>
</evidence>
<keyword evidence="7" id="KW-0274">FAD</keyword>
<evidence type="ECO:0000256" key="2">
    <source>
        <dbReference type="ARBA" id="ARBA00004913"/>
    </source>
</evidence>
<dbReference type="EMBL" id="JACGWM010001502">
    <property type="protein sequence ID" value="KAL0292549.1"/>
    <property type="molecule type" value="Genomic_DNA"/>
</dbReference>
<keyword evidence="8" id="KW-1015">Disulfide bond</keyword>
<evidence type="ECO:0000256" key="7">
    <source>
        <dbReference type="ARBA" id="ARBA00022827"/>
    </source>
</evidence>
<sequence>MEKFVALFLFLFLLFLNVFASPPQSPVYNSFLQCFAQNKIPRDQISRILYSPNNPSFTALLLSYIRNRRFNVSTTPKPSTIITPTLESHVAVSVLCSKQLGVQIKIRSGGHDYEGISYVSDKTFVILDMFNFRSVNVSLEDQTAWVQSGALLGELYYRIWEKSTVLGFPAGVCPTVGVGGHISGGGYGNMLRKYGVSVDHVIDARIVDAKGRVLDRKSMGEDLFWAIRGGGGASFGVILAYKIKLVPVPPVVTVFRVEKNYNENAVEAVSQYQQVIDKIDNDLFIRVLLQPITVNSTRSVRATFIGLFLGNADRLLPITDSQFPELGLKKPGCTEMPWIDSVLYWANFDNTSSPSVLLNRTPDSVNFLKRKSDYVKTPISKEGLESLFKKMVEIGKVGLVFNSYGGIMNQIPESATPFPHRAGNIYKIQYSVNWKEEGEAADKNYINQIRELYSFMTPFVSKQPREAYLNYRDLDIGTSDNSRNSYEQGKVYGVKYFRPNNFDRLVKIKTIVDPDNVFRNEQSIPVLSAGGRKHKNKGTYNQCSIYIFIYV</sequence>
<dbReference type="InterPro" id="IPR016169">
    <property type="entry name" value="FAD-bd_PCMH_sub2"/>
</dbReference>
<dbReference type="InterPro" id="IPR036318">
    <property type="entry name" value="FAD-bd_PCMH-like_sf"/>
</dbReference>
<name>A0AAW2JDY5_9LAMI</name>
<feature type="chain" id="PRO_5043419078" evidence="10">
    <location>
        <begin position="21"/>
        <end position="551"/>
    </location>
</feature>
<dbReference type="InterPro" id="IPR016166">
    <property type="entry name" value="FAD-bd_PCMH"/>
</dbReference>